<dbReference type="PANTHER" id="PTHR12886">
    <property type="entry name" value="PIG-M MANNOSYLTRANSFERASE"/>
    <property type="match status" value="1"/>
</dbReference>
<evidence type="ECO:0000256" key="11">
    <source>
        <dbReference type="ARBA" id="ARBA00023136"/>
    </source>
</evidence>
<evidence type="ECO:0000256" key="5">
    <source>
        <dbReference type="ARBA" id="ARBA00022502"/>
    </source>
</evidence>
<dbReference type="GO" id="GO:0004376">
    <property type="term" value="F:GPI mannosyltransferase activity"/>
    <property type="evidence" value="ECO:0007669"/>
    <property type="project" value="InterPro"/>
</dbReference>
<protein>
    <recommendedName>
        <fullName evidence="15">GPI alpha-1,4-mannosyltransferase I, catalytic subunit</fullName>
    </recommendedName>
    <alternativeName>
        <fullName evidence="13">GPI mannosyltransferase I</fullName>
    </alternativeName>
    <alternativeName>
        <fullName evidence="12">Phosphatidylinositol-glycan biosynthesis class M protein</fullName>
    </alternativeName>
</protein>
<evidence type="ECO:0000256" key="3">
    <source>
        <dbReference type="ARBA" id="ARBA00006426"/>
    </source>
</evidence>
<evidence type="ECO:0000256" key="6">
    <source>
        <dbReference type="ARBA" id="ARBA00022676"/>
    </source>
</evidence>
<dbReference type="Pfam" id="PF05007">
    <property type="entry name" value="Mannosyl_trans"/>
    <property type="match status" value="1"/>
</dbReference>
<dbReference type="Proteomes" id="UP000265140">
    <property type="component" value="Chromosome 21"/>
</dbReference>
<evidence type="ECO:0000256" key="16">
    <source>
        <dbReference type="SAM" id="Phobius"/>
    </source>
</evidence>
<evidence type="ECO:0000256" key="7">
    <source>
        <dbReference type="ARBA" id="ARBA00022679"/>
    </source>
</evidence>
<keyword evidence="19" id="KW-1185">Reference proteome</keyword>
<feature type="domain" description="Serpin" evidence="17">
    <location>
        <begin position="13"/>
        <end position="396"/>
    </location>
</feature>
<feature type="transmembrane region" description="Helical" evidence="16">
    <location>
        <begin position="568"/>
        <end position="587"/>
    </location>
</feature>
<dbReference type="InterPro" id="IPR042178">
    <property type="entry name" value="Serpin_sf_1"/>
</dbReference>
<dbReference type="SMART" id="SM00093">
    <property type="entry name" value="SERPIN"/>
    <property type="match status" value="1"/>
</dbReference>
<evidence type="ECO:0000256" key="2">
    <source>
        <dbReference type="ARBA" id="ARBA00004687"/>
    </source>
</evidence>
<reference evidence="18" key="4">
    <citation type="submission" date="2025-09" db="UniProtKB">
        <authorList>
            <consortium name="Ensembl"/>
        </authorList>
    </citation>
    <scope>IDENTIFICATION</scope>
</reference>
<dbReference type="GO" id="GO:0051751">
    <property type="term" value="F:alpha-1,4-mannosyltransferase activity"/>
    <property type="evidence" value="ECO:0007669"/>
    <property type="project" value="InterPro"/>
</dbReference>
<reference evidence="18" key="3">
    <citation type="submission" date="2025-08" db="UniProtKB">
        <authorList>
            <consortium name="Ensembl"/>
        </authorList>
    </citation>
    <scope>IDENTIFICATION</scope>
</reference>
<keyword evidence="7" id="KW-0808">Transferase</keyword>
<organism evidence="18 19">
    <name type="scientific">Esox lucius</name>
    <name type="common">Northern pike</name>
    <dbReference type="NCBI Taxonomy" id="8010"/>
    <lineage>
        <taxon>Eukaryota</taxon>
        <taxon>Metazoa</taxon>
        <taxon>Chordata</taxon>
        <taxon>Craniata</taxon>
        <taxon>Vertebrata</taxon>
        <taxon>Euteleostomi</taxon>
        <taxon>Actinopterygii</taxon>
        <taxon>Neopterygii</taxon>
        <taxon>Teleostei</taxon>
        <taxon>Protacanthopterygii</taxon>
        <taxon>Esociformes</taxon>
        <taxon>Esocidae</taxon>
        <taxon>Esox</taxon>
    </lineage>
</organism>
<keyword evidence="5" id="KW-0337">GPI-anchor biosynthesis</keyword>
<dbReference type="InterPro" id="IPR023796">
    <property type="entry name" value="Serpin_dom"/>
</dbReference>
<dbReference type="GO" id="GO:0005789">
    <property type="term" value="C:endoplasmic reticulum membrane"/>
    <property type="evidence" value="ECO:0007669"/>
    <property type="project" value="UniProtKB-SubCell"/>
</dbReference>
<dbReference type="InterPro" id="IPR036186">
    <property type="entry name" value="Serpin_sf"/>
</dbReference>
<evidence type="ECO:0000256" key="13">
    <source>
        <dbReference type="ARBA" id="ARBA00032997"/>
    </source>
</evidence>
<dbReference type="GeneTree" id="ENSGT00940000154835"/>
<dbReference type="Gene3D" id="2.30.39.10">
    <property type="entry name" value="Alpha-1-antitrypsin, domain 1"/>
    <property type="match status" value="1"/>
</dbReference>
<dbReference type="GO" id="GO:1990529">
    <property type="term" value="C:glycosylphosphatidylinositol-mannosyltransferase I complex"/>
    <property type="evidence" value="ECO:0007669"/>
    <property type="project" value="TreeGrafter"/>
</dbReference>
<dbReference type="Bgee" id="ENSELUG00000024150">
    <property type="expression patterns" value="Expressed in nose and 15 other cell types or tissues"/>
</dbReference>
<feature type="transmembrane region" description="Helical" evidence="16">
    <location>
        <begin position="594"/>
        <end position="611"/>
    </location>
</feature>
<keyword evidence="10 16" id="KW-1133">Transmembrane helix</keyword>
<dbReference type="FunCoup" id="A0A3P9AQA7">
    <property type="interactions" value="1281"/>
</dbReference>
<dbReference type="AlphaFoldDB" id="A0A3P9AQA7"/>
<dbReference type="Ensembl" id="ENSELUT00000037532.3">
    <property type="protein sequence ID" value="ENSELUP00000042980.3"/>
    <property type="gene ID" value="ENSELUG00000045297.1"/>
</dbReference>
<dbReference type="SUPFAM" id="SSF56574">
    <property type="entry name" value="Serpins"/>
    <property type="match status" value="1"/>
</dbReference>
<dbReference type="Pfam" id="PF00079">
    <property type="entry name" value="Serpin"/>
    <property type="match status" value="1"/>
</dbReference>
<evidence type="ECO:0000259" key="17">
    <source>
        <dbReference type="SMART" id="SM00093"/>
    </source>
</evidence>
<sequence>MSPVSVANTNFSLDLFKKITEKNKTGNVFYSPLSISSALAMVSLGARGNTATQMSETLHLHKAKDDVHVCFSKLMGELNKKGAPYKLSLANRLYGEQSYKFVETFLHDTKKHYNAELEAVDFKSNAETARQNINTWVEKQTADKIKDLLPKGIVDDLTRLVLVNAIYFKGNWEKKFKETSTKDVQFRLNKNESKPVKMMHQKARFPLTFIPEANCQILELPYVGNQLSMLIMLPNDIEDRTTGLEKLEKELTYDNFVNWTKPDRMHLEEVEVGLPKFKLEESLDLKETLASMGMIDAFDDSRSDFSGMSPNNDLVLSKVVHKAFVEVNEEGTEAAAATAVIVANCCYLGQSPYNRSTYRYTPLLAWILTPNIYLNHVFGKLLFITCDVLSGHVIYHILRQRGLSCEAACRVCSLWLLNPLPAGVSSRGNAESVLAVLVLATLLCLELNRLVTAAVLYGLAVHMKIYPVTYVLPIALSLQRLAGGEDSRVRLVWWRRAFGFLVSLLNKELLLFAGVSGMVFCGLNLLFYYMYGWDFLQETYLYHLTRRDIRHNFSPYFYMLYLTAESPWSLYLGLAAFLPQALLLLLVSLAFHRDLALCWFLHTSIFVSFNKVCTSQYFLWYLCLLPVVLPRLTMSPKKGLGLLALWFAGQGIWLAPAYFLEFEGYNTFLLIWLAGLLFLIINSFIMVQIINHYKPLHTVKSLKAE</sequence>
<proteinExistence type="inferred from homology"/>
<dbReference type="InterPro" id="IPR042185">
    <property type="entry name" value="Serpin_sf_2"/>
</dbReference>
<comment type="function">
    <text evidence="14">Catalytic subunit of the glycosylphosphatidylinositol-mannosyltransferase I complex which catalyzes the transfer of the first mannose, via an alpha-1,4 bond from a dolichol-phosphate-mannose (Dol-P-Man) to the glucosaminyl acyl phosphatidylinositol (GlcN-(acyl)PI) intermediate to generate alpha-D-Man-(1-&gt;4)-alpha-D-GlcN-(1-&gt;6)-(1-radyl,2-acyl-sn-glycero-3-phospho)-2-acyl-inositol and participates in the sixth step of the glycosylphosphatidylinositol-anchor biosynthesis.</text>
</comment>
<dbReference type="InterPro" id="IPR007704">
    <property type="entry name" value="PIG-M"/>
</dbReference>
<dbReference type="FunFam" id="2.30.39.10:FF:000014">
    <property type="entry name" value="Serpin family B member 9"/>
    <property type="match status" value="1"/>
</dbReference>
<evidence type="ECO:0000256" key="8">
    <source>
        <dbReference type="ARBA" id="ARBA00022692"/>
    </source>
</evidence>
<dbReference type="UniPathway" id="UPA00196"/>
<keyword evidence="9" id="KW-0256">Endoplasmic reticulum</keyword>
<dbReference type="PANTHER" id="PTHR12886:SF0">
    <property type="entry name" value="GPI MANNOSYLTRANSFERASE 1"/>
    <property type="match status" value="1"/>
</dbReference>
<evidence type="ECO:0000256" key="1">
    <source>
        <dbReference type="ARBA" id="ARBA00004477"/>
    </source>
</evidence>
<comment type="similarity">
    <text evidence="4">Belongs to the PIGM family.</text>
</comment>
<evidence type="ECO:0000256" key="14">
    <source>
        <dbReference type="ARBA" id="ARBA00093408"/>
    </source>
</evidence>
<evidence type="ECO:0000256" key="10">
    <source>
        <dbReference type="ARBA" id="ARBA00022989"/>
    </source>
</evidence>
<evidence type="ECO:0000256" key="12">
    <source>
        <dbReference type="ARBA" id="ARBA00031139"/>
    </source>
</evidence>
<dbReference type="InParanoid" id="A0A3P9AQA7"/>
<comment type="pathway">
    <text evidence="2">Glycolipid biosynthesis; glycosylphosphatidylinositol-anchor biosynthesis.</text>
</comment>
<feature type="transmembrane region" description="Helical" evidence="16">
    <location>
        <begin position="640"/>
        <end position="659"/>
    </location>
</feature>
<feature type="transmembrane region" description="Helical" evidence="16">
    <location>
        <begin position="509"/>
        <end position="531"/>
    </location>
</feature>
<evidence type="ECO:0000256" key="9">
    <source>
        <dbReference type="ARBA" id="ARBA00022824"/>
    </source>
</evidence>
<evidence type="ECO:0000313" key="19">
    <source>
        <dbReference type="Proteomes" id="UP000265140"/>
    </source>
</evidence>
<evidence type="ECO:0000313" key="18">
    <source>
        <dbReference type="Ensembl" id="ENSELUP00000042980.3"/>
    </source>
</evidence>
<keyword evidence="8 16" id="KW-0812">Transmembrane</keyword>
<dbReference type="GO" id="GO:0006506">
    <property type="term" value="P:GPI anchor biosynthetic process"/>
    <property type="evidence" value="ECO:0007669"/>
    <property type="project" value="UniProtKB-UniPathway"/>
</dbReference>
<accession>A0A3P9AQA7</accession>
<feature type="transmembrane region" description="Helical" evidence="16">
    <location>
        <begin position="665"/>
        <end position="687"/>
    </location>
</feature>
<keyword evidence="6" id="KW-0328">Glycosyltransferase</keyword>
<keyword evidence="11 16" id="KW-0472">Membrane</keyword>
<evidence type="ECO:0000256" key="15">
    <source>
        <dbReference type="ARBA" id="ARBA00093608"/>
    </source>
</evidence>
<comment type="subcellular location">
    <subcellularLocation>
        <location evidence="1">Endoplasmic reticulum membrane</location>
        <topology evidence="1">Multi-pass membrane protein</topology>
    </subcellularLocation>
</comment>
<dbReference type="Gene3D" id="3.30.497.10">
    <property type="entry name" value="Antithrombin, subunit I, domain 2"/>
    <property type="match status" value="1"/>
</dbReference>
<comment type="similarity">
    <text evidence="3">Belongs to the serpin family. Ov-serpin subfamily.</text>
</comment>
<name>A0A3P9AQA7_ESOLU</name>
<evidence type="ECO:0000256" key="4">
    <source>
        <dbReference type="ARBA" id="ARBA00011071"/>
    </source>
</evidence>
<reference evidence="19" key="1">
    <citation type="journal article" date="2014" name="PLoS ONE">
        <title>The genome and linkage map of the northern pike (Esox lucius): conserved synteny revealed between the salmonid sister group and the Neoteleostei.</title>
        <authorList>
            <person name="Rondeau E.B."/>
            <person name="Minkley D.R."/>
            <person name="Leong J.S."/>
            <person name="Messmer A.M."/>
            <person name="Jantzen J.R."/>
            <person name="von Schalburg K.R."/>
            <person name="Lemon C."/>
            <person name="Bird N.H."/>
            <person name="Koop B.F."/>
        </authorList>
    </citation>
    <scope>NUCLEOTIDE SEQUENCE</scope>
</reference>
<dbReference type="FunFam" id="3.30.497.10:FF:000002">
    <property type="entry name" value="Serpin family B member 6"/>
    <property type="match status" value="1"/>
</dbReference>
<dbReference type="CDD" id="cd19956">
    <property type="entry name" value="serpinB"/>
    <property type="match status" value="1"/>
</dbReference>
<reference evidence="18" key="2">
    <citation type="submission" date="2020-02" db="EMBL/GenBank/DDBJ databases">
        <title>Esox lucius (northern pike) genome, fEsoLuc1, primary haplotype.</title>
        <authorList>
            <person name="Myers G."/>
            <person name="Karagic N."/>
            <person name="Meyer A."/>
            <person name="Pippel M."/>
            <person name="Reichard M."/>
            <person name="Winkler S."/>
            <person name="Tracey A."/>
            <person name="Sims Y."/>
            <person name="Howe K."/>
            <person name="Rhie A."/>
            <person name="Formenti G."/>
            <person name="Durbin R."/>
            <person name="Fedrigo O."/>
            <person name="Jarvis E.D."/>
        </authorList>
    </citation>
    <scope>NUCLEOTIDE SEQUENCE [LARGE SCALE GENOMIC DNA]</scope>
</reference>